<protein>
    <submittedName>
        <fullName evidence="3">OAR domain-containing protein</fullName>
    </submittedName>
</protein>
<evidence type="ECO:0000256" key="1">
    <source>
        <dbReference type="SAM" id="MobiDB-lite"/>
    </source>
</evidence>
<proteinExistence type="predicted"/>
<accession>A0A1I7XKB2</accession>
<feature type="compositionally biased region" description="Polar residues" evidence="1">
    <location>
        <begin position="83"/>
        <end position="103"/>
    </location>
</feature>
<organism evidence="2 3">
    <name type="scientific">Heterorhabditis bacteriophora</name>
    <name type="common">Entomopathogenic nematode worm</name>
    <dbReference type="NCBI Taxonomy" id="37862"/>
    <lineage>
        <taxon>Eukaryota</taxon>
        <taxon>Metazoa</taxon>
        <taxon>Ecdysozoa</taxon>
        <taxon>Nematoda</taxon>
        <taxon>Chromadorea</taxon>
        <taxon>Rhabditida</taxon>
        <taxon>Rhabditina</taxon>
        <taxon>Rhabditomorpha</taxon>
        <taxon>Strongyloidea</taxon>
        <taxon>Heterorhabditidae</taxon>
        <taxon>Heterorhabditis</taxon>
    </lineage>
</organism>
<sequence length="103" mass="11261">MTSSSNFSIDHLTMNNLQQNTYLPQTSTEMGTYGLLYPWYSLSAMGFNTSFNYPLSFSTVPASNNTSSHAAVSSESPPPVLQPNITPMDYNSENTPNLSQVSP</sequence>
<evidence type="ECO:0000313" key="2">
    <source>
        <dbReference type="Proteomes" id="UP000095283"/>
    </source>
</evidence>
<feature type="region of interest" description="Disordered" evidence="1">
    <location>
        <begin position="62"/>
        <end position="103"/>
    </location>
</feature>
<dbReference type="Proteomes" id="UP000095283">
    <property type="component" value="Unplaced"/>
</dbReference>
<evidence type="ECO:0000313" key="3">
    <source>
        <dbReference type="WBParaSite" id="Hba_18145"/>
    </source>
</evidence>
<dbReference type="AlphaFoldDB" id="A0A1I7XKB2"/>
<feature type="compositionally biased region" description="Polar residues" evidence="1">
    <location>
        <begin position="62"/>
        <end position="75"/>
    </location>
</feature>
<keyword evidence="2" id="KW-1185">Reference proteome</keyword>
<reference evidence="3" key="1">
    <citation type="submission" date="2016-11" db="UniProtKB">
        <authorList>
            <consortium name="WormBaseParasite"/>
        </authorList>
    </citation>
    <scope>IDENTIFICATION</scope>
</reference>
<name>A0A1I7XKB2_HETBA</name>
<dbReference type="WBParaSite" id="Hba_18145">
    <property type="protein sequence ID" value="Hba_18145"/>
    <property type="gene ID" value="Hba_18145"/>
</dbReference>